<accession>A0A3Q1BLX3</accession>
<protein>
    <recommendedName>
        <fullName evidence="2">catechol O-methyltransferase</fullName>
        <ecNumber evidence="2">2.1.1.6</ecNumber>
    </recommendedName>
</protein>
<comment type="similarity">
    <text evidence="10">Belongs to the class I-like SAM-binding methyltransferase superfamily. Cation-dependent O-methyltransferase family.</text>
</comment>
<dbReference type="PANTHER" id="PTHR43836">
    <property type="entry name" value="CATECHOL O-METHYLTRANSFERASE 1-RELATED"/>
    <property type="match status" value="1"/>
</dbReference>
<dbReference type="InterPro" id="IPR002935">
    <property type="entry name" value="SAM_O-MeTrfase"/>
</dbReference>
<evidence type="ECO:0000256" key="5">
    <source>
        <dbReference type="ARBA" id="ARBA00022691"/>
    </source>
</evidence>
<evidence type="ECO:0000256" key="1">
    <source>
        <dbReference type="ARBA" id="ARBA00004240"/>
    </source>
</evidence>
<dbReference type="InterPro" id="IPR029063">
    <property type="entry name" value="SAM-dependent_MTases_sf"/>
</dbReference>
<dbReference type="GO" id="GO:0042417">
    <property type="term" value="P:dopamine metabolic process"/>
    <property type="evidence" value="ECO:0007669"/>
    <property type="project" value="TreeGrafter"/>
</dbReference>
<dbReference type="GO" id="GO:0042424">
    <property type="term" value="P:catecholamine catabolic process"/>
    <property type="evidence" value="ECO:0007669"/>
    <property type="project" value="TreeGrafter"/>
</dbReference>
<dbReference type="Proteomes" id="UP001501940">
    <property type="component" value="Chromosome 7"/>
</dbReference>
<keyword evidence="4" id="KW-0808">Transferase</keyword>
<evidence type="ECO:0000313" key="11">
    <source>
        <dbReference type="Ensembl" id="ENSAOCP00000015542.2"/>
    </source>
</evidence>
<reference evidence="11" key="3">
    <citation type="submission" date="2025-09" db="UniProtKB">
        <authorList>
            <consortium name="Ensembl"/>
        </authorList>
    </citation>
    <scope>IDENTIFICATION</scope>
</reference>
<evidence type="ECO:0000313" key="12">
    <source>
        <dbReference type="Proteomes" id="UP001501940"/>
    </source>
</evidence>
<dbReference type="Gene3D" id="3.40.50.150">
    <property type="entry name" value="Vaccinia Virus protein VP39"/>
    <property type="match status" value="1"/>
</dbReference>
<dbReference type="PROSITE" id="PS51682">
    <property type="entry name" value="SAM_OMT_I"/>
    <property type="match status" value="1"/>
</dbReference>
<dbReference type="GO" id="GO:0032259">
    <property type="term" value="P:methylation"/>
    <property type="evidence" value="ECO:0007669"/>
    <property type="project" value="UniProtKB-KW"/>
</dbReference>
<dbReference type="SUPFAM" id="SSF53335">
    <property type="entry name" value="S-adenosyl-L-methionine-dependent methyltransferases"/>
    <property type="match status" value="1"/>
</dbReference>
<evidence type="ECO:0000256" key="2">
    <source>
        <dbReference type="ARBA" id="ARBA00012880"/>
    </source>
</evidence>
<keyword evidence="5" id="KW-0949">S-adenosyl-L-methionine</keyword>
<evidence type="ECO:0000256" key="10">
    <source>
        <dbReference type="ARBA" id="ARBA00023453"/>
    </source>
</evidence>
<proteinExistence type="inferred from homology"/>
<dbReference type="GO" id="GO:0005783">
    <property type="term" value="C:endoplasmic reticulum"/>
    <property type="evidence" value="ECO:0007669"/>
    <property type="project" value="UniProtKB-SubCell"/>
</dbReference>
<comment type="subcellular location">
    <subcellularLocation>
        <location evidence="1">Endoplasmic reticulum</location>
    </subcellularLocation>
</comment>
<keyword evidence="8" id="KW-0531">Neurotransmitter degradation</keyword>
<dbReference type="GeneTree" id="ENSGT00940000161220"/>
<sequence>FVNPLNGFYCAVHLMHFIYYTTYPATCRIVSFLTYILDKFIQCTENPTTYTSETCMLCALQVELIVNPSDEVIPRLRSDYNLERLDFVFMDHWKKCYLPDLQTLEGSGLLGKGSMILADNVLFPGAPKFLRHLRRSGLYQWKIHRATLEYSKGIRDGMAELVYQGVK</sequence>
<dbReference type="GO" id="GO:0016206">
    <property type="term" value="F:catechol O-methyltransferase activity"/>
    <property type="evidence" value="ECO:0007669"/>
    <property type="project" value="UniProtKB-EC"/>
</dbReference>
<dbReference type="GO" id="GO:0032502">
    <property type="term" value="P:developmental process"/>
    <property type="evidence" value="ECO:0007669"/>
    <property type="project" value="TreeGrafter"/>
</dbReference>
<evidence type="ECO:0000256" key="7">
    <source>
        <dbReference type="ARBA" id="ARBA00022824"/>
    </source>
</evidence>
<keyword evidence="6" id="KW-1009">Hearing</keyword>
<dbReference type="PANTHER" id="PTHR43836:SF1">
    <property type="entry name" value="TRANSMEMBRANE O-METHYLTRANSFERASE"/>
    <property type="match status" value="1"/>
</dbReference>
<keyword evidence="3" id="KW-0489">Methyltransferase</keyword>
<keyword evidence="7" id="KW-0256">Endoplasmic reticulum</keyword>
<organism evidence="11 12">
    <name type="scientific">Amphiprion ocellaris</name>
    <name type="common">Clown anemonefish</name>
    <dbReference type="NCBI Taxonomy" id="80972"/>
    <lineage>
        <taxon>Eukaryota</taxon>
        <taxon>Metazoa</taxon>
        <taxon>Chordata</taxon>
        <taxon>Craniata</taxon>
        <taxon>Vertebrata</taxon>
        <taxon>Euteleostomi</taxon>
        <taxon>Actinopterygii</taxon>
        <taxon>Neopterygii</taxon>
        <taxon>Teleostei</taxon>
        <taxon>Neoteleostei</taxon>
        <taxon>Acanthomorphata</taxon>
        <taxon>Ovalentaria</taxon>
        <taxon>Pomacentridae</taxon>
        <taxon>Amphiprion</taxon>
    </lineage>
</organism>
<dbReference type="STRING" id="80972.ENSAOCP00000015542"/>
<dbReference type="Ensembl" id="ENSAOCT00000024196.2">
    <property type="protein sequence ID" value="ENSAOCP00000015542.2"/>
    <property type="gene ID" value="ENSAOCG00000020319.2"/>
</dbReference>
<dbReference type="OMA" id="HRTHLEY"/>
<keyword evidence="12" id="KW-1185">Reference proteome</keyword>
<keyword evidence="9" id="KW-0128">Catecholamine metabolism</keyword>
<evidence type="ECO:0000256" key="9">
    <source>
        <dbReference type="ARBA" id="ARBA00022939"/>
    </source>
</evidence>
<dbReference type="EC" id="2.1.1.6" evidence="2"/>
<evidence type="ECO:0000256" key="3">
    <source>
        <dbReference type="ARBA" id="ARBA00022603"/>
    </source>
</evidence>
<name>A0A3Q1BLX3_AMPOC</name>
<reference evidence="11" key="2">
    <citation type="submission" date="2025-08" db="UniProtKB">
        <authorList>
            <consortium name="Ensembl"/>
        </authorList>
    </citation>
    <scope>IDENTIFICATION</scope>
</reference>
<evidence type="ECO:0000256" key="8">
    <source>
        <dbReference type="ARBA" id="ARBA00022867"/>
    </source>
</evidence>
<evidence type="ECO:0000256" key="6">
    <source>
        <dbReference type="ARBA" id="ARBA00022740"/>
    </source>
</evidence>
<dbReference type="GO" id="GO:0007605">
    <property type="term" value="P:sensory perception of sound"/>
    <property type="evidence" value="ECO:0007669"/>
    <property type="project" value="UniProtKB-KW"/>
</dbReference>
<dbReference type="AlphaFoldDB" id="A0A3Q1BLX3"/>
<reference evidence="11 12" key="1">
    <citation type="submission" date="2022-01" db="EMBL/GenBank/DDBJ databases">
        <title>A chromosome-scale genome assembly of the false clownfish, Amphiprion ocellaris.</title>
        <authorList>
            <person name="Ryu T."/>
        </authorList>
    </citation>
    <scope>NUCLEOTIDE SEQUENCE [LARGE SCALE GENOMIC DNA]</scope>
</reference>
<evidence type="ECO:0000256" key="4">
    <source>
        <dbReference type="ARBA" id="ARBA00022679"/>
    </source>
</evidence>